<dbReference type="InterPro" id="IPR036097">
    <property type="entry name" value="HisK_dim/P_sf"/>
</dbReference>
<protein>
    <recommendedName>
        <fullName evidence="11">Sensory histidine kinase/phosphatase NtrB</fullName>
        <ecNumber evidence="2">2.7.13.3</ecNumber>
    </recommendedName>
    <alternativeName>
        <fullName evidence="12">Nitrogen regulation protein NR(II)</fullName>
    </alternativeName>
    <alternativeName>
        <fullName evidence="13">Nitrogen regulator II</fullName>
    </alternativeName>
</protein>
<evidence type="ECO:0000256" key="3">
    <source>
        <dbReference type="ARBA" id="ARBA00022553"/>
    </source>
</evidence>
<dbReference type="InterPro" id="IPR003594">
    <property type="entry name" value="HATPase_dom"/>
</dbReference>
<dbReference type="Gene3D" id="3.30.565.10">
    <property type="entry name" value="Histidine kinase-like ATPase, C-terminal domain"/>
    <property type="match status" value="1"/>
</dbReference>
<keyword evidence="6 15" id="KW-0418">Kinase</keyword>
<proteinExistence type="predicted"/>
<keyword evidence="3" id="KW-0597">Phosphoprotein</keyword>
<dbReference type="InterPro" id="IPR003661">
    <property type="entry name" value="HisK_dim/P_dom"/>
</dbReference>
<dbReference type="InterPro" id="IPR035965">
    <property type="entry name" value="PAS-like_dom_sf"/>
</dbReference>
<evidence type="ECO:0000256" key="13">
    <source>
        <dbReference type="ARBA" id="ARBA00043094"/>
    </source>
</evidence>
<dbReference type="SUPFAM" id="SSF55874">
    <property type="entry name" value="ATPase domain of HSP90 chaperone/DNA topoisomerase II/histidine kinase"/>
    <property type="match status" value="1"/>
</dbReference>
<comment type="catalytic activity">
    <reaction evidence="1">
        <text>ATP + protein L-histidine = ADP + protein N-phospho-L-histidine.</text>
        <dbReference type="EC" id="2.7.13.3"/>
    </reaction>
</comment>
<evidence type="ECO:0000256" key="8">
    <source>
        <dbReference type="ARBA" id="ARBA00023012"/>
    </source>
</evidence>
<dbReference type="InterPro" id="IPR036890">
    <property type="entry name" value="HATPase_C_sf"/>
</dbReference>
<dbReference type="PANTHER" id="PTHR43065">
    <property type="entry name" value="SENSOR HISTIDINE KINASE"/>
    <property type="match status" value="1"/>
</dbReference>
<evidence type="ECO:0000313" key="15">
    <source>
        <dbReference type="EMBL" id="MBB6084790.1"/>
    </source>
</evidence>
<feature type="domain" description="Histidine kinase" evidence="14">
    <location>
        <begin position="98"/>
        <end position="316"/>
    </location>
</feature>
<organism evidence="15 16">
    <name type="scientific">Castellaniella defragrans</name>
    <name type="common">Alcaligenes defragrans</name>
    <dbReference type="NCBI Taxonomy" id="75697"/>
    <lineage>
        <taxon>Bacteria</taxon>
        <taxon>Pseudomonadati</taxon>
        <taxon>Pseudomonadota</taxon>
        <taxon>Betaproteobacteria</taxon>
        <taxon>Burkholderiales</taxon>
        <taxon>Alcaligenaceae</taxon>
        <taxon>Castellaniella</taxon>
    </lineage>
</organism>
<dbReference type="NCBIfam" id="NF008293">
    <property type="entry name" value="PRK11073.1"/>
    <property type="match status" value="1"/>
</dbReference>
<comment type="caution">
    <text evidence="15">The sequence shown here is derived from an EMBL/GenBank/DDBJ whole genome shotgun (WGS) entry which is preliminary data.</text>
</comment>
<dbReference type="SUPFAM" id="SSF47384">
    <property type="entry name" value="Homodimeric domain of signal transducing histidine kinase"/>
    <property type="match status" value="1"/>
</dbReference>
<dbReference type="GO" id="GO:0005524">
    <property type="term" value="F:ATP binding"/>
    <property type="evidence" value="ECO:0007669"/>
    <property type="project" value="UniProtKB-KW"/>
</dbReference>
<keyword evidence="5" id="KW-0547">Nucleotide-binding</keyword>
<dbReference type="SUPFAM" id="SSF55785">
    <property type="entry name" value="PYP-like sensor domain (PAS domain)"/>
    <property type="match status" value="1"/>
</dbReference>
<evidence type="ECO:0000256" key="7">
    <source>
        <dbReference type="ARBA" id="ARBA00022840"/>
    </source>
</evidence>
<evidence type="ECO:0000256" key="12">
    <source>
        <dbReference type="ARBA" id="ARBA00042313"/>
    </source>
</evidence>
<dbReference type="CDD" id="cd00130">
    <property type="entry name" value="PAS"/>
    <property type="match status" value="1"/>
</dbReference>
<evidence type="ECO:0000259" key="14">
    <source>
        <dbReference type="PROSITE" id="PS50109"/>
    </source>
</evidence>
<dbReference type="Gene3D" id="3.30.450.20">
    <property type="entry name" value="PAS domain"/>
    <property type="match status" value="1"/>
</dbReference>
<dbReference type="EMBL" id="JACHIB010000017">
    <property type="protein sequence ID" value="MBB6084790.1"/>
    <property type="molecule type" value="Genomic_DNA"/>
</dbReference>
<dbReference type="EC" id="2.7.13.3" evidence="2"/>
<evidence type="ECO:0000256" key="9">
    <source>
        <dbReference type="ARBA" id="ARBA00023231"/>
    </source>
</evidence>
<dbReference type="AlphaFoldDB" id="A0A7W9TQ18"/>
<dbReference type="InterPro" id="IPR004358">
    <property type="entry name" value="Sig_transdc_His_kin-like_C"/>
</dbReference>
<comment type="function">
    <text evidence="10">Member of the two-component regulatory system NtrB/NtrC, which controls expression of the nitrogen-regulated (ntr) genes in response to nitrogen limitation. Under conditions of nitrogen limitation, NtrB autophosphorylates and transfers the phosphoryl group to NtrC. In the presence of nitrogen, acts as a phosphatase that dephosphorylates and inactivates NtrC.</text>
</comment>
<gene>
    <name evidence="15" type="ORF">HNR28_002838</name>
</gene>
<dbReference type="CDD" id="cd00082">
    <property type="entry name" value="HisKA"/>
    <property type="match status" value="1"/>
</dbReference>
<evidence type="ECO:0000256" key="4">
    <source>
        <dbReference type="ARBA" id="ARBA00022679"/>
    </source>
</evidence>
<reference evidence="15 16" key="1">
    <citation type="submission" date="2020-08" db="EMBL/GenBank/DDBJ databases">
        <title>Genomic Encyclopedia of Type Strains, Phase IV (KMG-IV): sequencing the most valuable type-strain genomes for metagenomic binning, comparative biology and taxonomic classification.</title>
        <authorList>
            <person name="Goeker M."/>
        </authorList>
    </citation>
    <scope>NUCLEOTIDE SEQUENCE [LARGE SCALE GENOMIC DNA]</scope>
    <source>
        <strain evidence="15 16">DSM 12141</strain>
    </source>
</reference>
<dbReference type="SMART" id="SM00388">
    <property type="entry name" value="HisKA"/>
    <property type="match status" value="1"/>
</dbReference>
<dbReference type="PRINTS" id="PR00344">
    <property type="entry name" value="BCTRLSENSOR"/>
</dbReference>
<evidence type="ECO:0000256" key="10">
    <source>
        <dbReference type="ARBA" id="ARBA00037696"/>
    </source>
</evidence>
<dbReference type="Pfam" id="PF02518">
    <property type="entry name" value="HATPase_c"/>
    <property type="match status" value="1"/>
</dbReference>
<keyword evidence="4 15" id="KW-0808">Transferase</keyword>
<sequence>MDTSGLDLLRTAVLLLDESHHIRHANGAAEELLGQSLRQLAGQPAQPWLEGFDSVLKTPLRGQPWAWVIEIPVHQGSHLDDLRQARGRQAAQRETLRNLAHEVRNPLAGLRAAAQLLEMELPRDDLREYTRVIVAEADRLADLVTRLASPSQPAAAPSVFNVHEVCERVLALIRLEFGERIRLERDYDASVPDMRADRDPLLQALLNVARNGAQALAETADVAAPVLRISTRILHQPVLADGQHRMGLRIAVADNGPGVPEALRDKLFHPLVTGRAQGTGLGLSLAQECLQRQGGLLEFDSAPGRTEFRLLLPLEVA</sequence>
<keyword evidence="7" id="KW-0067">ATP-binding</keyword>
<dbReference type="InterPro" id="IPR000014">
    <property type="entry name" value="PAS"/>
</dbReference>
<dbReference type="Proteomes" id="UP000541136">
    <property type="component" value="Unassembled WGS sequence"/>
</dbReference>
<name>A0A7W9TQ18_CASDE</name>
<evidence type="ECO:0000256" key="6">
    <source>
        <dbReference type="ARBA" id="ARBA00022777"/>
    </source>
</evidence>
<dbReference type="InterPro" id="IPR005467">
    <property type="entry name" value="His_kinase_dom"/>
</dbReference>
<dbReference type="Pfam" id="PF00512">
    <property type="entry name" value="HisKA"/>
    <property type="match status" value="1"/>
</dbReference>
<accession>A0A7W9TQ18</accession>
<evidence type="ECO:0000256" key="1">
    <source>
        <dbReference type="ARBA" id="ARBA00000085"/>
    </source>
</evidence>
<evidence type="ECO:0000313" key="16">
    <source>
        <dbReference type="Proteomes" id="UP000541136"/>
    </source>
</evidence>
<evidence type="ECO:0000256" key="5">
    <source>
        <dbReference type="ARBA" id="ARBA00022741"/>
    </source>
</evidence>
<keyword evidence="8" id="KW-0902">Two-component regulatory system</keyword>
<keyword evidence="9" id="KW-0535">Nitrogen fixation</keyword>
<dbReference type="PANTHER" id="PTHR43065:SF16">
    <property type="entry name" value="SENSORY HISTIDINE KINASE_PHOSPHATASE NTRB"/>
    <property type="match status" value="1"/>
</dbReference>
<dbReference type="SMART" id="SM00387">
    <property type="entry name" value="HATPase_c"/>
    <property type="match status" value="1"/>
</dbReference>
<dbReference type="RefSeq" id="WP_151025358.1">
    <property type="nucleotide sequence ID" value="NZ_JACHIB010000017.1"/>
</dbReference>
<dbReference type="Pfam" id="PF13188">
    <property type="entry name" value="PAS_8"/>
    <property type="match status" value="1"/>
</dbReference>
<evidence type="ECO:0000256" key="11">
    <source>
        <dbReference type="ARBA" id="ARBA00039567"/>
    </source>
</evidence>
<evidence type="ECO:0000256" key="2">
    <source>
        <dbReference type="ARBA" id="ARBA00012438"/>
    </source>
</evidence>
<dbReference type="PROSITE" id="PS50109">
    <property type="entry name" value="HIS_KIN"/>
    <property type="match status" value="1"/>
</dbReference>
<dbReference type="Gene3D" id="1.10.287.130">
    <property type="match status" value="1"/>
</dbReference>
<dbReference type="GO" id="GO:0000155">
    <property type="term" value="F:phosphorelay sensor kinase activity"/>
    <property type="evidence" value="ECO:0007669"/>
    <property type="project" value="InterPro"/>
</dbReference>